<protein>
    <recommendedName>
        <fullName evidence="1">Secretion system C-terminal sorting domain-containing protein</fullName>
    </recommendedName>
</protein>
<evidence type="ECO:0000313" key="2">
    <source>
        <dbReference type="EMBL" id="TKJ42583.1"/>
    </source>
</evidence>
<evidence type="ECO:0000259" key="1">
    <source>
        <dbReference type="Pfam" id="PF18962"/>
    </source>
</evidence>
<proteinExistence type="predicted"/>
<dbReference type="EMBL" id="NJBN01000001">
    <property type="protein sequence ID" value="TKJ42583.1"/>
    <property type="molecule type" value="Genomic_DNA"/>
</dbReference>
<evidence type="ECO:0000313" key="3">
    <source>
        <dbReference type="Proteomes" id="UP000319619"/>
    </source>
</evidence>
<dbReference type="AlphaFoldDB" id="A0A532V5V1"/>
<dbReference type="Gene3D" id="2.60.40.4070">
    <property type="match status" value="1"/>
</dbReference>
<sequence>MALIFLISFSAFGYTLSGDIDGAEWFGGITYVYALSLDIANPGFYIGLALLGNGMYLVFNVPEGTYILTAFQDRDGNLIPSVDDYMGYYGGSIPTPVEVTGNVNDLDITVEPLPFATISGVVSCPEGEFGLTYTLAASDPEFENIVHWGIPLTLDGNVEYTLFVDPGEYYVMAYLDADFSFSRTSDDPQMFYGAPDFPVLLDVTSSSAQNIDLDMLLPLDVELSMDPQGIPIIIPASGGSFDYTIDVQNTGTDPAETHLWIDVTLPDGSNYGPVLGPVMLNLPAGFSATRDRTQAIPGAAPGGDYSYNGYMGIYPAIVWDDASFEFEKSGTDYGSTLGSWTTWGDDLSVVNNLKQATEYELCKAYPNPFNPSTVLRFKSQDASKVNLTVFDISGRKVVELINGWRDAGIHEVTFDASKLTSGIYFYRFIHGNNNQTGKLVLLK</sequence>
<dbReference type="Proteomes" id="UP000319619">
    <property type="component" value="Unassembled WGS sequence"/>
</dbReference>
<organism evidence="2 3">
    <name type="scientific">candidate division LCP-89 bacterium B3_LCP</name>
    <dbReference type="NCBI Taxonomy" id="2012998"/>
    <lineage>
        <taxon>Bacteria</taxon>
        <taxon>Pseudomonadati</taxon>
        <taxon>Bacteria division LCP-89</taxon>
    </lineage>
</organism>
<dbReference type="NCBIfam" id="TIGR04183">
    <property type="entry name" value="Por_Secre_tail"/>
    <property type="match status" value="1"/>
</dbReference>
<dbReference type="Pfam" id="PF18962">
    <property type="entry name" value="Por_Secre_tail"/>
    <property type="match status" value="1"/>
</dbReference>
<feature type="domain" description="Secretion system C-terminal sorting" evidence="1">
    <location>
        <begin position="365"/>
        <end position="440"/>
    </location>
</feature>
<accession>A0A532V5V1</accession>
<gene>
    <name evidence="2" type="ORF">CEE37_02525</name>
</gene>
<name>A0A532V5V1_UNCL8</name>
<dbReference type="InterPro" id="IPR026444">
    <property type="entry name" value="Secre_tail"/>
</dbReference>
<dbReference type="Gene3D" id="2.60.40.3880">
    <property type="match status" value="1"/>
</dbReference>
<comment type="caution">
    <text evidence="2">The sequence shown here is derived from an EMBL/GenBank/DDBJ whole genome shotgun (WGS) entry which is preliminary data.</text>
</comment>
<reference evidence="2 3" key="1">
    <citation type="submission" date="2017-06" db="EMBL/GenBank/DDBJ databases">
        <title>Novel microbial phyla capable of carbon fixation and sulfur reduction in deep-sea sediments.</title>
        <authorList>
            <person name="Huang J."/>
            <person name="Baker B."/>
            <person name="Wang Y."/>
        </authorList>
    </citation>
    <scope>NUCLEOTIDE SEQUENCE [LARGE SCALE GENOMIC DNA]</scope>
    <source>
        <strain evidence="2">B3_LCP</strain>
    </source>
</reference>